<comment type="caution">
    <text evidence="2">The sequence shown here is derived from an EMBL/GenBank/DDBJ whole genome shotgun (WGS) entry which is preliminary data.</text>
</comment>
<dbReference type="PANTHER" id="PTHR47723:SF19">
    <property type="entry name" value="POLYNUCLEOTIDYL TRANSFERASE, RIBONUCLEASE H-LIKE SUPERFAMILY PROTEIN"/>
    <property type="match status" value="1"/>
</dbReference>
<dbReference type="AlphaFoldDB" id="A0AAV9KKV5"/>
<dbReference type="EMBL" id="JAWPEI010000010">
    <property type="protein sequence ID" value="KAK4713220.1"/>
    <property type="molecule type" value="Genomic_DNA"/>
</dbReference>
<reference evidence="2 3" key="1">
    <citation type="submission" date="2023-10" db="EMBL/GenBank/DDBJ databases">
        <title>Genome-Wide Identification Analysis in wild type Solanum Pinnatisectum Reveals Some Genes Defensing Phytophthora Infestans.</title>
        <authorList>
            <person name="Sun C."/>
        </authorList>
    </citation>
    <scope>NUCLEOTIDE SEQUENCE [LARGE SCALE GENOMIC DNA]</scope>
    <source>
        <strain evidence="2">LQN</strain>
        <tissue evidence="2">Leaf</tissue>
    </source>
</reference>
<dbReference type="InterPro" id="IPR002156">
    <property type="entry name" value="RNaseH_domain"/>
</dbReference>
<dbReference type="Proteomes" id="UP001311915">
    <property type="component" value="Unassembled WGS sequence"/>
</dbReference>
<dbReference type="Gene3D" id="3.30.420.10">
    <property type="entry name" value="Ribonuclease H-like superfamily/Ribonuclease H"/>
    <property type="match status" value="1"/>
</dbReference>
<feature type="domain" description="RNase H type-1" evidence="1">
    <location>
        <begin position="3"/>
        <end position="52"/>
    </location>
</feature>
<dbReference type="InterPro" id="IPR053151">
    <property type="entry name" value="RNase_H-like"/>
</dbReference>
<dbReference type="PANTHER" id="PTHR47723">
    <property type="entry name" value="OS05G0353850 PROTEIN"/>
    <property type="match status" value="1"/>
</dbReference>
<accession>A0AAV9KKV5</accession>
<dbReference type="GO" id="GO:0003676">
    <property type="term" value="F:nucleic acid binding"/>
    <property type="evidence" value="ECO:0007669"/>
    <property type="project" value="InterPro"/>
</dbReference>
<dbReference type="Pfam" id="PF13456">
    <property type="entry name" value="RVT_3"/>
    <property type="match status" value="1"/>
</dbReference>
<dbReference type="InterPro" id="IPR036397">
    <property type="entry name" value="RNaseH_sf"/>
</dbReference>
<protein>
    <recommendedName>
        <fullName evidence="1">RNase H type-1 domain-containing protein</fullName>
    </recommendedName>
</protein>
<evidence type="ECO:0000313" key="2">
    <source>
        <dbReference type="EMBL" id="KAK4713220.1"/>
    </source>
</evidence>
<name>A0AAV9KKV5_9SOLN</name>
<gene>
    <name evidence="2" type="ORF">R3W88_019127</name>
</gene>
<proteinExistence type="predicted"/>
<organism evidence="2 3">
    <name type="scientific">Solanum pinnatisectum</name>
    <name type="common">tansyleaf nightshade</name>
    <dbReference type="NCBI Taxonomy" id="50273"/>
    <lineage>
        <taxon>Eukaryota</taxon>
        <taxon>Viridiplantae</taxon>
        <taxon>Streptophyta</taxon>
        <taxon>Embryophyta</taxon>
        <taxon>Tracheophyta</taxon>
        <taxon>Spermatophyta</taxon>
        <taxon>Magnoliopsida</taxon>
        <taxon>eudicotyledons</taxon>
        <taxon>Gunneridae</taxon>
        <taxon>Pentapetalae</taxon>
        <taxon>asterids</taxon>
        <taxon>lamiids</taxon>
        <taxon>Solanales</taxon>
        <taxon>Solanaceae</taxon>
        <taxon>Solanoideae</taxon>
        <taxon>Solaneae</taxon>
        <taxon>Solanum</taxon>
    </lineage>
</organism>
<evidence type="ECO:0000259" key="1">
    <source>
        <dbReference type="Pfam" id="PF13456"/>
    </source>
</evidence>
<evidence type="ECO:0000313" key="3">
    <source>
        <dbReference type="Proteomes" id="UP001311915"/>
    </source>
</evidence>
<keyword evidence="3" id="KW-1185">Reference proteome</keyword>
<sequence length="98" mass="11250">MIIVDMIKNRGTNNLKLKTIIEDIVQIMNNMNCSIDHCFREANQVADGLAKFGAIHEGRHIFQNWQQIPNSSKGAYHLDKAQLPSMRIKYDKANFFVS</sequence>
<dbReference type="GO" id="GO:0004523">
    <property type="term" value="F:RNA-DNA hybrid ribonuclease activity"/>
    <property type="evidence" value="ECO:0007669"/>
    <property type="project" value="InterPro"/>
</dbReference>